<name>A0ABX8V7Y8_9FLAO</name>
<organism evidence="1 2">
    <name type="scientific">Flavobacterium litorale</name>
    <dbReference type="NCBI Taxonomy" id="2856519"/>
    <lineage>
        <taxon>Bacteria</taxon>
        <taxon>Pseudomonadati</taxon>
        <taxon>Bacteroidota</taxon>
        <taxon>Flavobacteriia</taxon>
        <taxon>Flavobacteriales</taxon>
        <taxon>Flavobacteriaceae</taxon>
        <taxon>Flavobacterium</taxon>
    </lineage>
</organism>
<gene>
    <name evidence="1" type="ORF">K1I41_12055</name>
</gene>
<accession>A0ABX8V7Y8</accession>
<evidence type="ECO:0000313" key="1">
    <source>
        <dbReference type="EMBL" id="QYJ68243.1"/>
    </source>
</evidence>
<reference evidence="1 2" key="1">
    <citation type="submission" date="2021-07" db="EMBL/GenBank/DDBJ databases">
        <title>Flavobacterium WSW3-B6 sp.nov, isolated from seaweed.</title>
        <authorList>
            <person name="Muhammad N."/>
            <person name="Ho H."/>
            <person name="Lee Y.-J."/>
            <person name="Nguyen T."/>
            <person name="Ho J."/>
            <person name="Kim S.-G."/>
        </authorList>
    </citation>
    <scope>NUCLEOTIDE SEQUENCE [LARGE SCALE GENOMIC DNA]</scope>
    <source>
        <strain evidence="1 2">WSW3-B6</strain>
    </source>
</reference>
<proteinExistence type="predicted"/>
<dbReference type="PANTHER" id="PTHR32305">
    <property type="match status" value="1"/>
</dbReference>
<protein>
    <submittedName>
        <fullName evidence="1">RHS repeat-associated core domain-containing protein</fullName>
    </submittedName>
</protein>
<dbReference type="EMBL" id="CP080429">
    <property type="protein sequence ID" value="QYJ68243.1"/>
    <property type="molecule type" value="Genomic_DNA"/>
</dbReference>
<keyword evidence="2" id="KW-1185">Reference proteome</keyword>
<dbReference type="InterPro" id="IPR050708">
    <property type="entry name" value="T6SS_VgrG/RHS"/>
</dbReference>
<dbReference type="NCBIfam" id="TIGR03696">
    <property type="entry name" value="Rhs_assc_core"/>
    <property type="match status" value="1"/>
</dbReference>
<dbReference type="RefSeq" id="WP_220640586.1">
    <property type="nucleotide sequence ID" value="NZ_CP080429.1"/>
</dbReference>
<evidence type="ECO:0000313" key="2">
    <source>
        <dbReference type="Proteomes" id="UP000825381"/>
    </source>
</evidence>
<dbReference type="Gene3D" id="2.180.10.10">
    <property type="entry name" value="RHS repeat-associated core"/>
    <property type="match status" value="1"/>
</dbReference>
<sequence>MEYLPFGETLVDEHNNSHNTPFKFNGKEFDEETGNYYYSARYYDPKLSIFISVDPLTEKYPSWSSYAYCFNNPINFVDPTGMEGEHIDPSELMKKSKDHAEAFIEFAKSKEGKEFLDKYASKGQKLEYKGEVYYQADEAGELHNEGIDLNYTLSNSEKGSTTRGEFIMRKRKGSKYDVNVHIADKGFGSSSTKFNLLEAIVHESFLHVDADAYDFIDDGRANYSSVPKKFRYAKNHSDHYHISHGAIYNNTDDKVQQFTVKGFNILHRASKKWNLNFTKAQIRTQMWDFSGSLINVNPKTGELEYKP</sequence>
<dbReference type="Proteomes" id="UP000825381">
    <property type="component" value="Chromosome"/>
</dbReference>
<dbReference type="InterPro" id="IPR022385">
    <property type="entry name" value="Rhs_assc_core"/>
</dbReference>
<dbReference type="PANTHER" id="PTHR32305:SF15">
    <property type="entry name" value="PROTEIN RHSA-RELATED"/>
    <property type="match status" value="1"/>
</dbReference>